<gene>
    <name evidence="4" type="ORF">CONCODRAFT_9548</name>
</gene>
<evidence type="ECO:0000313" key="4">
    <source>
        <dbReference type="EMBL" id="KXN68242.1"/>
    </source>
</evidence>
<dbReference type="SUPFAM" id="SSF81296">
    <property type="entry name" value="E set domains"/>
    <property type="match status" value="1"/>
</dbReference>
<dbReference type="AlphaFoldDB" id="A0A137NZS7"/>
<feature type="chain" id="PRO_5007294318" description="Phosphatidylglycerol/phosphatidylinositol transfer protein" evidence="2">
    <location>
        <begin position="18"/>
        <end position="154"/>
    </location>
</feature>
<proteinExistence type="predicted"/>
<feature type="domain" description="MD-2-related lipid-recognition" evidence="3">
    <location>
        <begin position="29"/>
        <end position="144"/>
    </location>
</feature>
<dbReference type="InterPro" id="IPR003172">
    <property type="entry name" value="ML_dom"/>
</dbReference>
<keyword evidence="5" id="KW-1185">Reference proteome</keyword>
<organism evidence="4 5">
    <name type="scientific">Conidiobolus coronatus (strain ATCC 28846 / CBS 209.66 / NRRL 28638)</name>
    <name type="common">Delacroixia coronata</name>
    <dbReference type="NCBI Taxonomy" id="796925"/>
    <lineage>
        <taxon>Eukaryota</taxon>
        <taxon>Fungi</taxon>
        <taxon>Fungi incertae sedis</taxon>
        <taxon>Zoopagomycota</taxon>
        <taxon>Entomophthoromycotina</taxon>
        <taxon>Entomophthoromycetes</taxon>
        <taxon>Entomophthorales</taxon>
        <taxon>Ancylistaceae</taxon>
        <taxon>Conidiobolus</taxon>
    </lineage>
</organism>
<evidence type="ECO:0000256" key="2">
    <source>
        <dbReference type="SAM" id="SignalP"/>
    </source>
</evidence>
<evidence type="ECO:0000259" key="3">
    <source>
        <dbReference type="Pfam" id="PF02221"/>
    </source>
</evidence>
<dbReference type="InterPro" id="IPR014756">
    <property type="entry name" value="Ig_E-set"/>
</dbReference>
<dbReference type="EMBL" id="KQ964587">
    <property type="protein sequence ID" value="KXN68242.1"/>
    <property type="molecule type" value="Genomic_DNA"/>
</dbReference>
<evidence type="ECO:0000256" key="1">
    <source>
        <dbReference type="ARBA" id="ARBA00016056"/>
    </source>
</evidence>
<evidence type="ECO:0000313" key="5">
    <source>
        <dbReference type="Proteomes" id="UP000070444"/>
    </source>
</evidence>
<protein>
    <recommendedName>
        <fullName evidence="1">Phosphatidylglycerol/phosphatidylinositol transfer protein</fullName>
    </recommendedName>
</protein>
<reference evidence="4 5" key="1">
    <citation type="journal article" date="2015" name="Genome Biol. Evol.">
        <title>Phylogenomic analyses indicate that early fungi evolved digesting cell walls of algal ancestors of land plants.</title>
        <authorList>
            <person name="Chang Y."/>
            <person name="Wang S."/>
            <person name="Sekimoto S."/>
            <person name="Aerts A.L."/>
            <person name="Choi C."/>
            <person name="Clum A."/>
            <person name="LaButti K.M."/>
            <person name="Lindquist E.A."/>
            <person name="Yee Ngan C."/>
            <person name="Ohm R.A."/>
            <person name="Salamov A.A."/>
            <person name="Grigoriev I.V."/>
            <person name="Spatafora J.W."/>
            <person name="Berbee M.L."/>
        </authorList>
    </citation>
    <scope>NUCLEOTIDE SEQUENCE [LARGE SCALE GENOMIC DNA]</scope>
    <source>
        <strain evidence="4 5">NRRL 28638</strain>
    </source>
</reference>
<feature type="signal peptide" evidence="2">
    <location>
        <begin position="1"/>
        <end position="17"/>
    </location>
</feature>
<sequence>MNSWLLFSISFLGLVCAEEDRNCEVKESNVFYPCTISTDVLQVTKATFEPEIIRAGENLWFTIWGNVTEQVDDGHLKVTTSLGPIGYNLVDQTLTKERFDTPISFPIKPGPFMVKRRFLVPSIAPPITYKVVVNSETDTGKKLFYLVSNLKVSF</sequence>
<dbReference type="Proteomes" id="UP000070444">
    <property type="component" value="Unassembled WGS sequence"/>
</dbReference>
<accession>A0A137NZS7</accession>
<dbReference type="Pfam" id="PF02221">
    <property type="entry name" value="E1_DerP2_DerF2"/>
    <property type="match status" value="1"/>
</dbReference>
<name>A0A137NZS7_CONC2</name>
<keyword evidence="2" id="KW-0732">Signal</keyword>